<dbReference type="STRING" id="1724.GCA_001044175_00338"/>
<accession>A0A2A9DKD2</accession>
<proteinExistence type="predicted"/>
<dbReference type="CDD" id="cd00130">
    <property type="entry name" value="PAS"/>
    <property type="match status" value="1"/>
</dbReference>
<dbReference type="InterPro" id="IPR000014">
    <property type="entry name" value="PAS"/>
</dbReference>
<evidence type="ECO:0000259" key="1">
    <source>
        <dbReference type="Pfam" id="PF13426"/>
    </source>
</evidence>
<evidence type="ECO:0000313" key="3">
    <source>
        <dbReference type="Proteomes" id="UP000221653"/>
    </source>
</evidence>
<keyword evidence="3" id="KW-1185">Reference proteome</keyword>
<dbReference type="AlphaFoldDB" id="A0A2A9DKD2"/>
<comment type="caution">
    <text evidence="2">The sequence shown here is derived from an EMBL/GenBank/DDBJ whole genome shotgun (WGS) entry which is preliminary data.</text>
</comment>
<keyword evidence="2" id="KW-0675">Receptor</keyword>
<gene>
    <name evidence="2" type="ORF">ATK06_0218</name>
</gene>
<dbReference type="Gene3D" id="3.30.450.20">
    <property type="entry name" value="PAS domain"/>
    <property type="match status" value="1"/>
</dbReference>
<sequence length="436" mass="46553">MAANNPVGVDDVFFSTTDEKGHIELANDVFVRLSQHSREELVGAPHNIIRNDFMPAGAFHAMWATLKAGKPFAAYVRNAAADGSPYDVLATVTPLRGGGYLSVRTCPLTASADTAWSLYEQIRGIEKECTAAGVKRAQMAEASAGHIVAALKELGLDSYEQFQNRIMPAEVLEREKQSQGLNPGSGEVATAIAAIHEKLGVWMDQQEALIATAEKIAESSAELAQEAGVGAQISEQMAQLDVEGPQSTLLLAPLRTWAGMHGIVDSYLDELQELADKLVESAHSTRFSIALARLHATVATKYATEVEGKGQTDGNAAKALKVLAMALEDGIQTMRDQLRSYDLLAGRLSKRLASVNRIMEPPREMISSWLQVTDISGFSDAARALVDSVAEAVEASNTATAAMQSAVEALENSVEDDAEAAQELSVMITKVVSAVA</sequence>
<dbReference type="Proteomes" id="UP000221653">
    <property type="component" value="Unassembled WGS sequence"/>
</dbReference>
<reference evidence="2 3" key="1">
    <citation type="submission" date="2017-10" db="EMBL/GenBank/DDBJ databases">
        <title>Sequencing the genomes of 1000 actinobacteria strains.</title>
        <authorList>
            <person name="Klenk H.-P."/>
        </authorList>
    </citation>
    <scope>NUCLEOTIDE SEQUENCE [LARGE SCALE GENOMIC DNA]</scope>
    <source>
        <strain evidence="2 3">DSM 20688</strain>
    </source>
</reference>
<name>A0A2A9DKD2_9CORY</name>
<dbReference type="Pfam" id="PF13426">
    <property type="entry name" value="PAS_9"/>
    <property type="match status" value="1"/>
</dbReference>
<evidence type="ECO:0000313" key="2">
    <source>
        <dbReference type="EMBL" id="PFG27168.1"/>
    </source>
</evidence>
<dbReference type="InterPro" id="IPR035965">
    <property type="entry name" value="PAS-like_dom_sf"/>
</dbReference>
<organism evidence="2 3">
    <name type="scientific">Corynebacterium renale</name>
    <dbReference type="NCBI Taxonomy" id="1724"/>
    <lineage>
        <taxon>Bacteria</taxon>
        <taxon>Bacillati</taxon>
        <taxon>Actinomycetota</taxon>
        <taxon>Actinomycetes</taxon>
        <taxon>Mycobacteriales</taxon>
        <taxon>Corynebacteriaceae</taxon>
        <taxon>Corynebacterium</taxon>
    </lineage>
</organism>
<feature type="domain" description="PAS" evidence="1">
    <location>
        <begin position="13"/>
        <end position="100"/>
    </location>
</feature>
<dbReference type="SUPFAM" id="SSF55785">
    <property type="entry name" value="PYP-like sensor domain (PAS domain)"/>
    <property type="match status" value="1"/>
</dbReference>
<dbReference type="EMBL" id="PDJF01000001">
    <property type="protein sequence ID" value="PFG27168.1"/>
    <property type="molecule type" value="Genomic_DNA"/>
</dbReference>
<protein>
    <submittedName>
        <fullName evidence="2">Aerotaxis receptor</fullName>
    </submittedName>
</protein>
<dbReference type="RefSeq" id="WP_098388695.1">
    <property type="nucleotide sequence ID" value="NZ_LS483464.1"/>
</dbReference>